<dbReference type="PANTHER" id="PTHR42916:SF1">
    <property type="entry name" value="PROTEIN PHYLLO, CHLOROPLASTIC"/>
    <property type="match status" value="1"/>
</dbReference>
<dbReference type="PANTHER" id="PTHR42916">
    <property type="entry name" value="2-SUCCINYL-5-ENOLPYRUVYL-6-HYDROXY-3-CYCLOHEXENE-1-CARBOXYLATE SYNTHASE"/>
    <property type="match status" value="1"/>
</dbReference>
<keyword evidence="4" id="KW-0786">Thiamine pyrophosphate</keyword>
<name>A0A2K1YTK7_POPTR</name>
<proteinExistence type="inferred from homology"/>
<dbReference type="Proteomes" id="UP000006729">
    <property type="component" value="Chromosome 10"/>
</dbReference>
<evidence type="ECO:0000256" key="3">
    <source>
        <dbReference type="ARBA" id="ARBA00022842"/>
    </source>
</evidence>
<dbReference type="EMBL" id="CM009299">
    <property type="protein sequence ID" value="PNT16358.3"/>
    <property type="molecule type" value="Genomic_DNA"/>
</dbReference>
<dbReference type="InterPro" id="IPR029035">
    <property type="entry name" value="DHS-like_NAD/FAD-binding_dom"/>
</dbReference>
<sequence length="83" mass="9738">MKQKSQHRLSIQLSPVLFLDLSEILKDSPKLTKKHLPNIKFITSMAKRQHAWHCRTVIRDSEREMASPFQELTITSCLRSLHQ</sequence>
<dbReference type="SUPFAM" id="SSF51604">
    <property type="entry name" value="Enolase C-terminal domain-like"/>
    <property type="match status" value="1"/>
</dbReference>
<evidence type="ECO:0000256" key="6">
    <source>
        <dbReference type="ARBA" id="ARBA00023239"/>
    </source>
</evidence>
<dbReference type="Gene3D" id="3.40.50.1220">
    <property type="entry name" value="TPP-binding domain"/>
    <property type="match status" value="1"/>
</dbReference>
<dbReference type="InterPro" id="IPR012001">
    <property type="entry name" value="Thiamin_PyroP_enz_TPP-bd_dom"/>
</dbReference>
<dbReference type="ExpressionAtlas" id="A0A2K1YTK7">
    <property type="expression patterns" value="baseline and differential"/>
</dbReference>
<keyword evidence="6" id="KW-0456">Lyase</keyword>
<dbReference type="Pfam" id="PF12697">
    <property type="entry name" value="Abhydrolase_6"/>
    <property type="match status" value="1"/>
</dbReference>
<dbReference type="SUPFAM" id="SSF52467">
    <property type="entry name" value="DHS-like NAD/FAD-binding domain"/>
    <property type="match status" value="1"/>
</dbReference>
<dbReference type="CDD" id="cd07037">
    <property type="entry name" value="TPP_PYR_MenD"/>
    <property type="match status" value="1"/>
</dbReference>
<dbReference type="GO" id="GO:0009063">
    <property type="term" value="P:amino acid catabolic process"/>
    <property type="evidence" value="ECO:0007669"/>
    <property type="project" value="InterPro"/>
</dbReference>
<dbReference type="GO" id="GO:0046872">
    <property type="term" value="F:metal ion binding"/>
    <property type="evidence" value="ECO:0007669"/>
    <property type="project" value="UniProtKB-KW"/>
</dbReference>
<dbReference type="GO" id="GO:0070204">
    <property type="term" value="F:2-succinyl-5-enolpyruvyl-6-hydroxy-3-cyclohexene-1-carboxylic-acid synthase activity"/>
    <property type="evidence" value="ECO:0007669"/>
    <property type="project" value="InterPro"/>
</dbReference>
<dbReference type="InParanoid" id="A0A2K1YTK7"/>
<dbReference type="Pfam" id="PF02775">
    <property type="entry name" value="TPP_enzyme_C"/>
    <property type="match status" value="1"/>
</dbReference>
<evidence type="ECO:0000256" key="2">
    <source>
        <dbReference type="ARBA" id="ARBA00022723"/>
    </source>
</evidence>
<dbReference type="FunCoup" id="A0A2K1YTK7">
    <property type="interactions" value="1457"/>
</dbReference>
<dbReference type="InterPro" id="IPR036849">
    <property type="entry name" value="Enolase-like_C_sf"/>
</dbReference>
<dbReference type="InterPro" id="IPR029058">
    <property type="entry name" value="AB_hydrolase_fold"/>
</dbReference>
<accession>A0A2K1YTK7</accession>
<evidence type="ECO:0000313" key="9">
    <source>
        <dbReference type="Proteomes" id="UP000006729"/>
    </source>
</evidence>
<keyword evidence="1" id="KW-0808">Transferase</keyword>
<comment type="caution">
    <text evidence="8">The sequence shown here is derived from an EMBL/GenBank/DDBJ whole genome shotgun (WGS) entry which is preliminary data.</text>
</comment>
<dbReference type="NCBIfam" id="TIGR00173">
    <property type="entry name" value="menD"/>
    <property type="match status" value="1"/>
</dbReference>
<dbReference type="CDD" id="cd02009">
    <property type="entry name" value="TPP_SHCHC_synthase"/>
    <property type="match status" value="1"/>
</dbReference>
<dbReference type="SUPFAM" id="SSF52518">
    <property type="entry name" value="Thiamin diphosphate-binding fold (THDP-binding)"/>
    <property type="match status" value="2"/>
</dbReference>
<dbReference type="InterPro" id="IPR029017">
    <property type="entry name" value="Enolase-like_N"/>
</dbReference>
<keyword evidence="5" id="KW-0464">Manganese</keyword>
<dbReference type="InterPro" id="IPR000073">
    <property type="entry name" value="AB_hydrolase_1"/>
</dbReference>
<dbReference type="InterPro" id="IPR029065">
    <property type="entry name" value="Enolase_C-like"/>
</dbReference>
<dbReference type="InterPro" id="IPR004433">
    <property type="entry name" value="MenaQ_synth_MenD"/>
</dbReference>
<dbReference type="SFLD" id="SFLDF00009">
    <property type="entry name" value="o-succinylbenzoate_synthase"/>
    <property type="match status" value="1"/>
</dbReference>
<dbReference type="InterPro" id="IPR018110">
    <property type="entry name" value="Mandel_Rmase/mucon_lact_enz_CS"/>
</dbReference>
<evidence type="ECO:0000259" key="7">
    <source>
        <dbReference type="SMART" id="SM00922"/>
    </source>
</evidence>
<evidence type="ECO:0000256" key="5">
    <source>
        <dbReference type="ARBA" id="ARBA00023211"/>
    </source>
</evidence>
<dbReference type="Gene3D" id="3.30.390.10">
    <property type="entry name" value="Enolase-like, N-terminal domain"/>
    <property type="match status" value="1"/>
</dbReference>
<dbReference type="Gene3D" id="3.20.20.120">
    <property type="entry name" value="Enolase-like C-terminal domain"/>
    <property type="match status" value="1"/>
</dbReference>
<dbReference type="Pfam" id="PF13378">
    <property type="entry name" value="MR_MLE_C"/>
    <property type="match status" value="1"/>
</dbReference>
<dbReference type="SFLD" id="SFLDG00180">
    <property type="entry name" value="muconate_cycloisomerase"/>
    <property type="match status" value="1"/>
</dbReference>
<evidence type="ECO:0000256" key="4">
    <source>
        <dbReference type="ARBA" id="ARBA00023052"/>
    </source>
</evidence>
<evidence type="ECO:0000256" key="1">
    <source>
        <dbReference type="ARBA" id="ARBA00022679"/>
    </source>
</evidence>
<dbReference type="PROSITE" id="PS00909">
    <property type="entry name" value="MR_MLE_2"/>
    <property type="match status" value="1"/>
</dbReference>
<dbReference type="GO" id="GO:0016829">
    <property type="term" value="F:lyase activity"/>
    <property type="evidence" value="ECO:0007669"/>
    <property type="project" value="UniProtKB-KW"/>
</dbReference>
<dbReference type="STRING" id="3694.A0A2K1YTK7"/>
<gene>
    <name evidence="8" type="ORF">POPTR_010G133401v4</name>
</gene>
<dbReference type="InterPro" id="IPR032264">
    <property type="entry name" value="MenD_middle"/>
</dbReference>
<dbReference type="SUPFAM" id="SSF53474">
    <property type="entry name" value="alpha/beta-Hydrolases"/>
    <property type="match status" value="1"/>
</dbReference>
<dbReference type="InterPro" id="IPR011766">
    <property type="entry name" value="TPP_enzyme_TPP-bd"/>
</dbReference>
<evidence type="ECO:0000313" key="8">
    <source>
        <dbReference type="EMBL" id="PNT16358.3"/>
    </source>
</evidence>
<dbReference type="Gene3D" id="3.40.50.1820">
    <property type="entry name" value="alpha/beta hydrolase"/>
    <property type="match status" value="1"/>
</dbReference>
<dbReference type="Pfam" id="PF02776">
    <property type="entry name" value="TPP_enzyme_N"/>
    <property type="match status" value="1"/>
</dbReference>
<dbReference type="SFLD" id="SFLDS00001">
    <property type="entry name" value="Enolase"/>
    <property type="match status" value="1"/>
</dbReference>
<keyword evidence="3" id="KW-0460">Magnesium</keyword>
<dbReference type="InterPro" id="IPR029061">
    <property type="entry name" value="THDP-binding"/>
</dbReference>
<keyword evidence="9" id="KW-1185">Reference proteome</keyword>
<dbReference type="GO" id="GO:0009234">
    <property type="term" value="P:menaquinone biosynthetic process"/>
    <property type="evidence" value="ECO:0007669"/>
    <property type="project" value="InterPro"/>
</dbReference>
<dbReference type="InterPro" id="IPR013342">
    <property type="entry name" value="Mandelate_racemase_C"/>
</dbReference>
<dbReference type="Pfam" id="PF16582">
    <property type="entry name" value="TPP_enzyme_M_2"/>
    <property type="match status" value="1"/>
</dbReference>
<dbReference type="SUPFAM" id="SSF54826">
    <property type="entry name" value="Enolase N-terminal domain-like"/>
    <property type="match status" value="1"/>
</dbReference>
<keyword evidence="2" id="KW-0479">Metal-binding</keyword>
<dbReference type="HAMAP" id="MF_01659">
    <property type="entry name" value="MenD"/>
    <property type="match status" value="1"/>
</dbReference>
<dbReference type="Gene3D" id="3.40.50.970">
    <property type="match status" value="2"/>
</dbReference>
<reference evidence="8 9" key="1">
    <citation type="journal article" date="2006" name="Science">
        <title>The genome of black cottonwood, Populus trichocarpa (Torr. &amp; Gray).</title>
        <authorList>
            <person name="Tuskan G.A."/>
            <person name="Difazio S."/>
            <person name="Jansson S."/>
            <person name="Bohlmann J."/>
            <person name="Grigoriev I."/>
            <person name="Hellsten U."/>
            <person name="Putnam N."/>
            <person name="Ralph S."/>
            <person name="Rombauts S."/>
            <person name="Salamov A."/>
            <person name="Schein J."/>
            <person name="Sterck L."/>
            <person name="Aerts A."/>
            <person name="Bhalerao R.R."/>
            <person name="Bhalerao R.P."/>
            <person name="Blaudez D."/>
            <person name="Boerjan W."/>
            <person name="Brun A."/>
            <person name="Brunner A."/>
            <person name="Busov V."/>
            <person name="Campbell M."/>
            <person name="Carlson J."/>
            <person name="Chalot M."/>
            <person name="Chapman J."/>
            <person name="Chen G.L."/>
            <person name="Cooper D."/>
            <person name="Coutinho P.M."/>
            <person name="Couturier J."/>
            <person name="Covert S."/>
            <person name="Cronk Q."/>
            <person name="Cunningham R."/>
            <person name="Davis J."/>
            <person name="Degroeve S."/>
            <person name="Dejardin A."/>
            <person name="Depamphilis C."/>
            <person name="Detter J."/>
            <person name="Dirks B."/>
            <person name="Dubchak I."/>
            <person name="Duplessis S."/>
            <person name="Ehlting J."/>
            <person name="Ellis B."/>
            <person name="Gendler K."/>
            <person name="Goodstein D."/>
            <person name="Gribskov M."/>
            <person name="Grimwood J."/>
            <person name="Groover A."/>
            <person name="Gunter L."/>
            <person name="Hamberger B."/>
            <person name="Heinze B."/>
            <person name="Helariutta Y."/>
            <person name="Henrissat B."/>
            <person name="Holligan D."/>
            <person name="Holt R."/>
            <person name="Huang W."/>
            <person name="Islam-Faridi N."/>
            <person name="Jones S."/>
            <person name="Jones-Rhoades M."/>
            <person name="Jorgensen R."/>
            <person name="Joshi C."/>
            <person name="Kangasjarvi J."/>
            <person name="Karlsson J."/>
            <person name="Kelleher C."/>
            <person name="Kirkpatrick R."/>
            <person name="Kirst M."/>
            <person name="Kohler A."/>
            <person name="Kalluri U."/>
            <person name="Larimer F."/>
            <person name="Leebens-Mack J."/>
            <person name="Leple J.C."/>
            <person name="Locascio P."/>
            <person name="Lou Y."/>
            <person name="Lucas S."/>
            <person name="Martin F."/>
            <person name="Montanini B."/>
            <person name="Napoli C."/>
            <person name="Nelson D.R."/>
            <person name="Nelson C."/>
            <person name="Nieminen K."/>
            <person name="Nilsson O."/>
            <person name="Pereda V."/>
            <person name="Peter G."/>
            <person name="Philippe R."/>
            <person name="Pilate G."/>
            <person name="Poliakov A."/>
            <person name="Razumovskaya J."/>
            <person name="Richardson P."/>
            <person name="Rinaldi C."/>
            <person name="Ritland K."/>
            <person name="Rouze P."/>
            <person name="Ryaboy D."/>
            <person name="Schmutz J."/>
            <person name="Schrader J."/>
            <person name="Segerman B."/>
            <person name="Shin H."/>
            <person name="Siddiqui A."/>
            <person name="Sterky F."/>
            <person name="Terry A."/>
            <person name="Tsai C.J."/>
            <person name="Uberbacher E."/>
            <person name="Unneberg P."/>
            <person name="Vahala J."/>
            <person name="Wall K."/>
            <person name="Wessler S."/>
            <person name="Yang G."/>
            <person name="Yin T."/>
            <person name="Douglas C."/>
            <person name="Marra M."/>
            <person name="Sandberg G."/>
            <person name="Van de Peer Y."/>
            <person name="Rokhsar D."/>
        </authorList>
    </citation>
    <scope>NUCLEOTIDE SEQUENCE [LARGE SCALE GENOMIC DNA]</scope>
    <source>
        <strain evidence="9">cv. Nisqually</strain>
    </source>
</reference>
<protein>
    <recommendedName>
        <fullName evidence="7">Mandelate racemase/muconate lactonizing enzyme C-terminal domain-containing protein</fullName>
    </recommendedName>
</protein>
<dbReference type="NCBIfam" id="TIGR01927">
    <property type="entry name" value="menC_gam_Gplu"/>
    <property type="match status" value="1"/>
</dbReference>
<organism evidence="8 9">
    <name type="scientific">Populus trichocarpa</name>
    <name type="common">Western balsam poplar</name>
    <name type="synonym">Populus balsamifera subsp. trichocarpa</name>
    <dbReference type="NCBI Taxonomy" id="3694"/>
    <lineage>
        <taxon>Eukaryota</taxon>
        <taxon>Viridiplantae</taxon>
        <taxon>Streptophyta</taxon>
        <taxon>Embryophyta</taxon>
        <taxon>Tracheophyta</taxon>
        <taxon>Spermatophyta</taxon>
        <taxon>Magnoliopsida</taxon>
        <taxon>eudicotyledons</taxon>
        <taxon>Gunneridae</taxon>
        <taxon>Pentapetalae</taxon>
        <taxon>rosids</taxon>
        <taxon>fabids</taxon>
        <taxon>Malpighiales</taxon>
        <taxon>Salicaceae</taxon>
        <taxon>Saliceae</taxon>
        <taxon>Populus</taxon>
    </lineage>
</organism>
<dbReference type="GO" id="GO:0030976">
    <property type="term" value="F:thiamine pyrophosphate binding"/>
    <property type="evidence" value="ECO:0007669"/>
    <property type="project" value="InterPro"/>
</dbReference>
<dbReference type="SMART" id="SM00922">
    <property type="entry name" value="MR_MLE"/>
    <property type="match status" value="1"/>
</dbReference>